<feature type="region of interest" description="Disordered" evidence="1">
    <location>
        <begin position="386"/>
        <end position="447"/>
    </location>
</feature>
<feature type="domain" description="HNH nuclease" evidence="2">
    <location>
        <begin position="230"/>
        <end position="316"/>
    </location>
</feature>
<dbReference type="EMBL" id="LKCW01000341">
    <property type="protein sequence ID" value="KPM34428.1"/>
    <property type="molecule type" value="Genomic_DNA"/>
</dbReference>
<organism evidence="3 4">
    <name type="scientific">Neonectria ditissima</name>
    <dbReference type="NCBI Taxonomy" id="78410"/>
    <lineage>
        <taxon>Eukaryota</taxon>
        <taxon>Fungi</taxon>
        <taxon>Dikarya</taxon>
        <taxon>Ascomycota</taxon>
        <taxon>Pezizomycotina</taxon>
        <taxon>Sordariomycetes</taxon>
        <taxon>Hypocreomycetidae</taxon>
        <taxon>Hypocreales</taxon>
        <taxon>Nectriaceae</taxon>
        <taxon>Neonectria</taxon>
    </lineage>
</organism>
<dbReference type="Proteomes" id="UP000050424">
    <property type="component" value="Unassembled WGS sequence"/>
</dbReference>
<sequence length="506" mass="55729">MSSAAVIPDMRARGWNVHILSGITGFNFAGLYLHDGNDSIKWQHVLDELALCFDLPCSWPFAFGFGGYLNADADTPATTLIRDADFDQFVPSPPPSQSPEARAIVRYHLVHHKPCAINNFSPLADHLKAGCAKPIARPSRRRDLRYLPPKKPSTDARITRFPLRRTVKAQKLSQSPKRRSGSVSPVRGFPGDPSDDNTMTAPPNMPITPEEARKTMDIFRASCLTAAVQCAVSARGRSWCPAPSFGPALQACHIVPQQHYHVYPDPDGLSDLADADVFYSSSRLEEAWRNTWSADNGILLLCHLHDSFDQRLFSIHPDTLRIRAFVPYDVVLDYHGKKAQVPVNVDRGALRHHYEMCCIENMAAKAPLMEPSSIASGTVSPLAAGVEVPSLPSPRLHDTSGGAASSTSQAAPGDPAKRQRSGQDDDVELETPSLVDDMSPEESPRVRKRLRMSRDVVNGWETPASYTGCLTDENSVEFLADVNWGLKKALLVPRENDDVEKPSELR</sequence>
<comment type="caution">
    <text evidence="3">The sequence shown here is derived from an EMBL/GenBank/DDBJ whole genome shotgun (WGS) entry which is preliminary data.</text>
</comment>
<protein>
    <recommendedName>
        <fullName evidence="2">HNH nuclease domain-containing protein</fullName>
    </recommendedName>
</protein>
<evidence type="ECO:0000259" key="2">
    <source>
        <dbReference type="Pfam" id="PF13391"/>
    </source>
</evidence>
<dbReference type="AlphaFoldDB" id="A0A0N8H4V5"/>
<reference evidence="3 4" key="1">
    <citation type="submission" date="2015-09" db="EMBL/GenBank/DDBJ databases">
        <title>Draft genome of a European isolate of the apple canker pathogen Neonectria ditissima.</title>
        <authorList>
            <person name="Gomez-Cortecero A."/>
            <person name="Harrison R.J."/>
            <person name="Armitage A.D."/>
        </authorList>
    </citation>
    <scope>NUCLEOTIDE SEQUENCE [LARGE SCALE GENOMIC DNA]</scope>
    <source>
        <strain evidence="3 4">R09/05</strain>
    </source>
</reference>
<proteinExistence type="predicted"/>
<evidence type="ECO:0000256" key="1">
    <source>
        <dbReference type="SAM" id="MobiDB-lite"/>
    </source>
</evidence>
<keyword evidence="4" id="KW-1185">Reference proteome</keyword>
<dbReference type="InterPro" id="IPR003615">
    <property type="entry name" value="HNH_nuc"/>
</dbReference>
<feature type="compositionally biased region" description="Low complexity" evidence="1">
    <location>
        <begin position="399"/>
        <end position="411"/>
    </location>
</feature>
<dbReference type="OrthoDB" id="2142759at2759"/>
<evidence type="ECO:0000313" key="3">
    <source>
        <dbReference type="EMBL" id="KPM34428.1"/>
    </source>
</evidence>
<dbReference type="Pfam" id="PF13391">
    <property type="entry name" value="HNH_2"/>
    <property type="match status" value="1"/>
</dbReference>
<feature type="region of interest" description="Disordered" evidence="1">
    <location>
        <begin position="141"/>
        <end position="203"/>
    </location>
</feature>
<gene>
    <name evidence="3" type="ORF">AK830_g12141</name>
</gene>
<name>A0A0N8H4V5_9HYPO</name>
<accession>A0A0N8H4V5</accession>
<evidence type="ECO:0000313" key="4">
    <source>
        <dbReference type="Proteomes" id="UP000050424"/>
    </source>
</evidence>